<accession>A0A4S4N3H9</accession>
<dbReference type="Pfam" id="PF21962">
    <property type="entry name" value="DUF6924"/>
    <property type="match status" value="1"/>
</dbReference>
<dbReference type="EMBL" id="SGPM01000023">
    <property type="protein sequence ID" value="THH32361.1"/>
    <property type="molecule type" value="Genomic_DNA"/>
</dbReference>
<dbReference type="AlphaFoldDB" id="A0A4S4N3H9"/>
<dbReference type="Proteomes" id="UP000308730">
    <property type="component" value="Unassembled WGS sequence"/>
</dbReference>
<evidence type="ECO:0000313" key="3">
    <source>
        <dbReference type="Proteomes" id="UP000308730"/>
    </source>
</evidence>
<evidence type="ECO:0000313" key="2">
    <source>
        <dbReference type="EMBL" id="THH32361.1"/>
    </source>
</evidence>
<keyword evidence="3" id="KW-1185">Reference proteome</keyword>
<feature type="domain" description="DUF6924" evidence="1">
    <location>
        <begin position="35"/>
        <end position="157"/>
    </location>
</feature>
<name>A0A4S4N3H9_9APHY</name>
<sequence length="158" mass="18061">MTQPERQRNAIYVSSPAIIPADIERFYRIFDTEAESDAYDPFPDYIRAVEDATWALNLDPKSIYERHVADKNAAFISDPVVIMDDRTAKDESLLLLSMAPDYANLPPDTDWDGEYSLQEMRVAPRSLTPILQNLEISNMEFNEFADCVGEDGVFRGFR</sequence>
<dbReference type="InterPro" id="IPR053832">
    <property type="entry name" value="DUF6924"/>
</dbReference>
<dbReference type="OrthoDB" id="2999570at2759"/>
<gene>
    <name evidence="2" type="ORF">EUX98_g1803</name>
</gene>
<comment type="caution">
    <text evidence="2">The sequence shown here is derived from an EMBL/GenBank/DDBJ whole genome shotgun (WGS) entry which is preliminary data.</text>
</comment>
<proteinExistence type="predicted"/>
<evidence type="ECO:0000259" key="1">
    <source>
        <dbReference type="Pfam" id="PF21962"/>
    </source>
</evidence>
<organism evidence="2 3">
    <name type="scientific">Antrodiella citrinella</name>
    <dbReference type="NCBI Taxonomy" id="2447956"/>
    <lineage>
        <taxon>Eukaryota</taxon>
        <taxon>Fungi</taxon>
        <taxon>Dikarya</taxon>
        <taxon>Basidiomycota</taxon>
        <taxon>Agaricomycotina</taxon>
        <taxon>Agaricomycetes</taxon>
        <taxon>Polyporales</taxon>
        <taxon>Steccherinaceae</taxon>
        <taxon>Antrodiella</taxon>
    </lineage>
</organism>
<protein>
    <recommendedName>
        <fullName evidence="1">DUF6924 domain-containing protein</fullName>
    </recommendedName>
</protein>
<reference evidence="2 3" key="1">
    <citation type="submission" date="2019-02" db="EMBL/GenBank/DDBJ databases">
        <title>Genome sequencing of the rare red list fungi Antrodiella citrinella (Flaviporus citrinellus).</title>
        <authorList>
            <person name="Buettner E."/>
            <person name="Kellner H."/>
        </authorList>
    </citation>
    <scope>NUCLEOTIDE SEQUENCE [LARGE SCALE GENOMIC DNA]</scope>
    <source>
        <strain evidence="2 3">DSM 108506</strain>
    </source>
</reference>